<dbReference type="Proteomes" id="UP000887580">
    <property type="component" value="Unplaced"/>
</dbReference>
<sequence>MTPPARLCSSDSETICREFIDNWSYCISLLETNTERDVLNLLNLLENVRGKWQQSEAEAKDYKDKFMVERDSYLNDMTDLRSHLESRNNLLKETVVAKDKLQIELIFHHEQYSRLEQLLQKTQAENSELLKQFEDLKSADTSVDGRNKEIQQLQNKNLYHEIQLTEQRAQLDHNSNEWKIKYEKLEEQLGNIVNDKQKTEEVLNERVNSQMELISQLRITNGRIESDLEYQKKNQETAFKKVNELEKEIAKKNEQIAKHKAQHENDEQRIQQLTNELSHKEDELTKLNVNLRLLNDEYDVARNNAVSYEAQVKVLLENRCSAERTNSTFEGIENILKVKETEKIEQMKSQLDILMIERDNHEKGLTEQRAQLDQLKAQLESKVKELQELQRLTGGFENTMKSQDELQQQQQTRLQQECKDLTNELEAARKTIEELNAKIFDSEARERSHGDTIDTLDTIDAQTAPPSSSPNEEDPEEGAKSGFNMLDASDEMIISQGNFVINKKQGISLSLEGCQYNRYNYDTKFKCSIRLKGKRCASTITTKEYDRETVADGDPAYILQKTDHSCGSF</sequence>
<evidence type="ECO:0000313" key="1">
    <source>
        <dbReference type="Proteomes" id="UP000887580"/>
    </source>
</evidence>
<reference evidence="2" key="1">
    <citation type="submission" date="2022-11" db="UniProtKB">
        <authorList>
            <consortium name="WormBaseParasite"/>
        </authorList>
    </citation>
    <scope>IDENTIFICATION</scope>
</reference>
<proteinExistence type="predicted"/>
<evidence type="ECO:0000313" key="2">
    <source>
        <dbReference type="WBParaSite" id="PS1159_v2.g19121.t1"/>
    </source>
</evidence>
<organism evidence="1 2">
    <name type="scientific">Panagrolaimus sp. PS1159</name>
    <dbReference type="NCBI Taxonomy" id="55785"/>
    <lineage>
        <taxon>Eukaryota</taxon>
        <taxon>Metazoa</taxon>
        <taxon>Ecdysozoa</taxon>
        <taxon>Nematoda</taxon>
        <taxon>Chromadorea</taxon>
        <taxon>Rhabditida</taxon>
        <taxon>Tylenchina</taxon>
        <taxon>Panagrolaimomorpha</taxon>
        <taxon>Panagrolaimoidea</taxon>
        <taxon>Panagrolaimidae</taxon>
        <taxon>Panagrolaimus</taxon>
    </lineage>
</organism>
<name>A0AC35FPI5_9BILA</name>
<dbReference type="WBParaSite" id="PS1159_v2.g19121.t1">
    <property type="protein sequence ID" value="PS1159_v2.g19121.t1"/>
    <property type="gene ID" value="PS1159_v2.g19121"/>
</dbReference>
<accession>A0AC35FPI5</accession>
<protein>
    <submittedName>
        <fullName evidence="2">Uncharacterized protein</fullName>
    </submittedName>
</protein>